<protein>
    <submittedName>
        <fullName evidence="1">Uncharacterized protein</fullName>
    </submittedName>
</protein>
<name>A0AAV7E975_ARIFI</name>
<sequence>MDGLKIRGKNRPLSDEIPDFLNSSPGLEPIRFRVRQRARSNEAPHFPHSSILGDDFCVRPTSSPTSSFDFASSESCPILFHRLEILLLATHPMLTTRGRLIQEANKSAKAQSRNPKGLVYIYLKYPIHISAFWKAWKHIVSVGCLNVVTQAVLRRCSLLIEIIIVYSHRLIAGV</sequence>
<keyword evidence="2" id="KW-1185">Reference proteome</keyword>
<evidence type="ECO:0000313" key="2">
    <source>
        <dbReference type="Proteomes" id="UP000825729"/>
    </source>
</evidence>
<organism evidence="1 2">
    <name type="scientific">Aristolochia fimbriata</name>
    <name type="common">White veined hardy Dutchman's pipe vine</name>
    <dbReference type="NCBI Taxonomy" id="158543"/>
    <lineage>
        <taxon>Eukaryota</taxon>
        <taxon>Viridiplantae</taxon>
        <taxon>Streptophyta</taxon>
        <taxon>Embryophyta</taxon>
        <taxon>Tracheophyta</taxon>
        <taxon>Spermatophyta</taxon>
        <taxon>Magnoliopsida</taxon>
        <taxon>Magnoliidae</taxon>
        <taxon>Piperales</taxon>
        <taxon>Aristolochiaceae</taxon>
        <taxon>Aristolochia</taxon>
    </lineage>
</organism>
<dbReference type="AlphaFoldDB" id="A0AAV7E975"/>
<proteinExistence type="predicted"/>
<accession>A0AAV7E975</accession>
<dbReference type="EMBL" id="JAINDJ010000006">
    <property type="protein sequence ID" value="KAG9444670.1"/>
    <property type="molecule type" value="Genomic_DNA"/>
</dbReference>
<gene>
    <name evidence="1" type="ORF">H6P81_016010</name>
</gene>
<reference evidence="1 2" key="1">
    <citation type="submission" date="2021-07" db="EMBL/GenBank/DDBJ databases">
        <title>The Aristolochia fimbriata genome: insights into angiosperm evolution, floral development and chemical biosynthesis.</title>
        <authorList>
            <person name="Jiao Y."/>
        </authorList>
    </citation>
    <scope>NUCLEOTIDE SEQUENCE [LARGE SCALE GENOMIC DNA]</scope>
    <source>
        <strain evidence="1">IBCAS-2021</strain>
        <tissue evidence="1">Leaf</tissue>
    </source>
</reference>
<comment type="caution">
    <text evidence="1">The sequence shown here is derived from an EMBL/GenBank/DDBJ whole genome shotgun (WGS) entry which is preliminary data.</text>
</comment>
<dbReference type="Proteomes" id="UP000825729">
    <property type="component" value="Unassembled WGS sequence"/>
</dbReference>
<evidence type="ECO:0000313" key="1">
    <source>
        <dbReference type="EMBL" id="KAG9444670.1"/>
    </source>
</evidence>